<dbReference type="Pfam" id="PF12828">
    <property type="entry name" value="PXB"/>
    <property type="match status" value="1"/>
</dbReference>
<feature type="region of interest" description="Disordered" evidence="1">
    <location>
        <begin position="1"/>
        <end position="23"/>
    </location>
</feature>
<gene>
    <name evidence="4" type="ORF">M419DRAFT_99860</name>
</gene>
<dbReference type="Pfam" id="PF12825">
    <property type="entry name" value="DUF3818"/>
    <property type="match status" value="1"/>
</dbReference>
<dbReference type="InterPro" id="IPR024554">
    <property type="entry name" value="LEC1-like_C"/>
</dbReference>
<feature type="region of interest" description="Disordered" evidence="1">
    <location>
        <begin position="481"/>
        <end position="509"/>
    </location>
</feature>
<dbReference type="HOGENOM" id="CLU_024451_0_0_1"/>
<proteinExistence type="predicted"/>
<feature type="domain" description="PX-associated" evidence="3">
    <location>
        <begin position="37"/>
        <end position="164"/>
    </location>
</feature>
<dbReference type="EMBL" id="KI911148">
    <property type="protein sequence ID" value="ETS01586.1"/>
    <property type="molecule type" value="Genomic_DNA"/>
</dbReference>
<dbReference type="PANTHER" id="PTHR47185">
    <property type="entry name" value="PX DOMAIN-CONTAINING PROTEIN YPR097W"/>
    <property type="match status" value="1"/>
</dbReference>
<dbReference type="Proteomes" id="UP000024376">
    <property type="component" value="Unassembled WGS sequence"/>
</dbReference>
<feature type="region of interest" description="Disordered" evidence="1">
    <location>
        <begin position="677"/>
        <end position="703"/>
    </location>
</feature>
<name>A0A024SAM7_HYPJR</name>
<dbReference type="GO" id="GO:0035091">
    <property type="term" value="F:phosphatidylinositol binding"/>
    <property type="evidence" value="ECO:0007669"/>
    <property type="project" value="TreeGrafter"/>
</dbReference>
<accession>A0A024SAM7</accession>
<evidence type="ECO:0000259" key="2">
    <source>
        <dbReference type="Pfam" id="PF12825"/>
    </source>
</evidence>
<feature type="compositionally biased region" description="Acidic residues" evidence="1">
    <location>
        <begin position="499"/>
        <end position="508"/>
    </location>
</feature>
<dbReference type="OrthoDB" id="2117459at2759"/>
<evidence type="ECO:0000313" key="4">
    <source>
        <dbReference type="EMBL" id="ETS01586.1"/>
    </source>
</evidence>
<evidence type="ECO:0000256" key="1">
    <source>
        <dbReference type="SAM" id="MobiDB-lite"/>
    </source>
</evidence>
<dbReference type="KEGG" id="trr:M419DRAFT_99860"/>
<dbReference type="PANTHER" id="PTHR47185:SF2">
    <property type="entry name" value="FUNGAL PROTEIN"/>
    <property type="match status" value="1"/>
</dbReference>
<evidence type="ECO:0000313" key="5">
    <source>
        <dbReference type="Proteomes" id="UP000024376"/>
    </source>
</evidence>
<organism evidence="4 5">
    <name type="scientific">Hypocrea jecorina (strain ATCC 56765 / BCRC 32924 / NRRL 11460 / Rut C-30)</name>
    <name type="common">Trichoderma reesei</name>
    <dbReference type="NCBI Taxonomy" id="1344414"/>
    <lineage>
        <taxon>Eukaryota</taxon>
        <taxon>Fungi</taxon>
        <taxon>Dikarya</taxon>
        <taxon>Ascomycota</taxon>
        <taxon>Pezizomycotina</taxon>
        <taxon>Sordariomycetes</taxon>
        <taxon>Hypocreomycetidae</taxon>
        <taxon>Hypocreales</taxon>
        <taxon>Hypocreaceae</taxon>
        <taxon>Trichoderma</taxon>
    </lineage>
</organism>
<evidence type="ECO:0000259" key="3">
    <source>
        <dbReference type="Pfam" id="PF12828"/>
    </source>
</evidence>
<sequence length="735" mass="81074">MESSSASETGPEPASSSSAAAAATTTTTATAAAAAAPTLTRQQTHALFDILTHHETYSEIEGFKAPDAVTGYGFPFARTTTTTTANEEDETCSTSPLLQLMLTRLVLPLPGVRDLPPEFWNVRAQGLLARFAEAELSESFDKGALGTRKTLATGASSVLEMVGRGILGGVERAGERDYDEAKAEDLLRAFGDLLEEWAYGDLMERVSQHVTETEDLESFSPAMKAALNYAIINIATFAHHIFTVSPEGQDLLKLIENINTLIPYKMIKQTLRIGNAATMISGMMRLMLAKLSVTSLTNWVGLTANADDGMNLLQRIISLALSWDASEFRKTVDRIEKMKGDGALAEDVLEAVRRHVSLPRGEHLAAREASLRDNKSIVVAILEGCDENLVEELTEAQHALCLEYYAALLSIHDREAITSVLCRQPPDLFTQAIKDVVSAYEPMIRIVHSRIDLRFYLEAVQSFLSDLLRVSRLRKGKSYNNNNITKKRDDGEGTASSKEEDDEGEDDNAGASVEDYVVLLRKHRGMLYKWVHDFARNCPEVWREFPAWGQAIATRFRKPDAEQEDHDDEAKACMEDQLNELVGSLDGSAKEHVLRAVDRHAEYLASVTELSQRRLQAVIDAAARLSTDSSMSVRTRDSEPGIYLSQWQSLLDSTKITPASKQGPPRRGEDVKYISTMGKLGLGGGNSKRRRQGRSKIEEEDGIKAPDVSVVVDALGEAFRDVIRQRGREIDSVRP</sequence>
<dbReference type="InterPro" id="IPR024555">
    <property type="entry name" value="PX-associated"/>
</dbReference>
<feature type="domain" description="PX" evidence="2">
    <location>
        <begin position="204"/>
        <end position="393"/>
    </location>
</feature>
<reference evidence="5" key="1">
    <citation type="journal article" date="2013" name="Ind. Biotechnol.">
        <title>Comparative genomics analysis of Trichoderma reesei strains.</title>
        <authorList>
            <person name="Koike H."/>
            <person name="Aerts A."/>
            <person name="LaButti K."/>
            <person name="Grigoriev I.V."/>
            <person name="Baker S.E."/>
        </authorList>
    </citation>
    <scope>NUCLEOTIDE SEQUENCE [LARGE SCALE GENOMIC DNA]</scope>
    <source>
        <strain evidence="5">ATCC 56765 / BCRC 32924 / NRRL 11460 / Rut C-30</strain>
    </source>
</reference>
<protein>
    <submittedName>
        <fullName evidence="4">Uncharacterized protein</fullName>
    </submittedName>
</protein>
<dbReference type="InterPro" id="IPR047168">
    <property type="entry name" value="LEC1-like"/>
</dbReference>
<dbReference type="AlphaFoldDB" id="A0A024SAM7"/>